<accession>A0A1Y4LSM4</accession>
<reference evidence="4" key="1">
    <citation type="submission" date="2017-04" db="EMBL/GenBank/DDBJ databases">
        <title>Function of individual gut microbiota members based on whole genome sequencing of pure cultures obtained from chicken caecum.</title>
        <authorList>
            <person name="Medvecky M."/>
            <person name="Cejkova D."/>
            <person name="Polansky O."/>
            <person name="Karasova D."/>
            <person name="Kubasova T."/>
            <person name="Cizek A."/>
            <person name="Rychlik I."/>
        </authorList>
    </citation>
    <scope>NUCLEOTIDE SEQUENCE [LARGE SCALE GENOMIC DNA]</scope>
    <source>
        <strain evidence="4">An179</strain>
    </source>
</reference>
<sequence length="380" mass="41942">MKHYTDAMNEVSFTPEEKQELSARLRQAAQSAPQHTRKPKRHRVRRAVCGALAAALAVTMLTAAAVPAFGDTLRAFFGMPVQSYPVGKSVTQQGWTFTVTDCLADSVTLYVALDVQAPEGTVVNPEDVPELNFDWEFFTADRTPHNTFSSYKAEFVPEQYQGGNHLPFVITATMGNLKDGMTFDLTIWDIETSEKSLFRANNWTTETYEPVQITGIPIEIASTIALADDSAVDIYGGTATLTDLSISPLAVTVRVEGGSCYNHGWVVPTHPEYLLPSARPLIAQGTLENTTCDCDFDLHLKYKDGRVVFIGPSYNDEYQPDKSIVSSWRAGTSCEDGVDSKTRQPDGKEPYVSTSVRFAVPQDLDQIESVIVCGKEYKLR</sequence>
<name>A0A1Y4LSM4_9FIRM</name>
<feature type="region of interest" description="Disordered" evidence="1">
    <location>
        <begin position="1"/>
        <end position="20"/>
    </location>
</feature>
<evidence type="ECO:0000313" key="3">
    <source>
        <dbReference type="EMBL" id="OUP59657.1"/>
    </source>
</evidence>
<keyword evidence="2" id="KW-0472">Membrane</keyword>
<dbReference type="AlphaFoldDB" id="A0A1Y4LSM4"/>
<organism evidence="3 4">
    <name type="scientific">Butyricicoccus pullicaecorum</name>
    <dbReference type="NCBI Taxonomy" id="501571"/>
    <lineage>
        <taxon>Bacteria</taxon>
        <taxon>Bacillati</taxon>
        <taxon>Bacillota</taxon>
        <taxon>Clostridia</taxon>
        <taxon>Eubacteriales</taxon>
        <taxon>Butyricicoccaceae</taxon>
        <taxon>Butyricicoccus</taxon>
    </lineage>
</organism>
<keyword evidence="2" id="KW-1133">Transmembrane helix</keyword>
<evidence type="ECO:0008006" key="5">
    <source>
        <dbReference type="Google" id="ProtNLM"/>
    </source>
</evidence>
<dbReference type="Proteomes" id="UP000195326">
    <property type="component" value="Unassembled WGS sequence"/>
</dbReference>
<gene>
    <name evidence="3" type="ORF">B5F15_04355</name>
</gene>
<feature type="transmembrane region" description="Helical" evidence="2">
    <location>
        <begin position="47"/>
        <end position="70"/>
    </location>
</feature>
<evidence type="ECO:0000256" key="1">
    <source>
        <dbReference type="SAM" id="MobiDB-lite"/>
    </source>
</evidence>
<proteinExistence type="predicted"/>
<evidence type="ECO:0000313" key="4">
    <source>
        <dbReference type="Proteomes" id="UP000195326"/>
    </source>
</evidence>
<dbReference type="EMBL" id="NFKL01000005">
    <property type="protein sequence ID" value="OUP59657.1"/>
    <property type="molecule type" value="Genomic_DNA"/>
</dbReference>
<dbReference type="RefSeq" id="WP_087414481.1">
    <property type="nucleotide sequence ID" value="NZ_NFKL01000005.1"/>
</dbReference>
<keyword evidence="2" id="KW-0812">Transmembrane</keyword>
<dbReference type="Gene3D" id="2.60.40.1630">
    <property type="entry name" value="bacillus anthracis domain"/>
    <property type="match status" value="1"/>
</dbReference>
<evidence type="ECO:0000256" key="2">
    <source>
        <dbReference type="SAM" id="Phobius"/>
    </source>
</evidence>
<protein>
    <recommendedName>
        <fullName evidence="5">DUF4179 domain-containing protein</fullName>
    </recommendedName>
</protein>
<comment type="caution">
    <text evidence="3">The sequence shown here is derived from an EMBL/GenBank/DDBJ whole genome shotgun (WGS) entry which is preliminary data.</text>
</comment>